<gene>
    <name evidence="2" type="ORF">DAETH_14900</name>
</gene>
<proteinExistence type="predicted"/>
<dbReference type="Proteomes" id="UP001064971">
    <property type="component" value="Chromosome"/>
</dbReference>
<sequence>MRLESLPLSLVTQAVYRPFLRGKRADAPARLLLTGTRGGMDFPAPEENNQEVGGFRAPVVARGRRAPPAVTQGKESVRRRVDHPSR</sequence>
<keyword evidence="3" id="KW-1185">Reference proteome</keyword>
<evidence type="ECO:0000313" key="2">
    <source>
        <dbReference type="EMBL" id="BDP41521.1"/>
    </source>
</evidence>
<evidence type="ECO:0000256" key="1">
    <source>
        <dbReference type="SAM" id="MobiDB-lite"/>
    </source>
</evidence>
<feature type="region of interest" description="Disordered" evidence="1">
    <location>
        <begin position="63"/>
        <end position="86"/>
    </location>
</feature>
<organism evidence="2 3">
    <name type="scientific">Deinococcus aetherius</name>
    <dbReference type="NCBI Taxonomy" id="200252"/>
    <lineage>
        <taxon>Bacteria</taxon>
        <taxon>Thermotogati</taxon>
        <taxon>Deinococcota</taxon>
        <taxon>Deinococci</taxon>
        <taxon>Deinococcales</taxon>
        <taxon>Deinococcaceae</taxon>
        <taxon>Deinococcus</taxon>
    </lineage>
</organism>
<feature type="compositionally biased region" description="Basic and acidic residues" evidence="1">
    <location>
        <begin position="75"/>
        <end position="86"/>
    </location>
</feature>
<dbReference type="EMBL" id="AP026560">
    <property type="protein sequence ID" value="BDP41521.1"/>
    <property type="molecule type" value="Genomic_DNA"/>
</dbReference>
<reference evidence="2" key="1">
    <citation type="submission" date="2022-07" db="EMBL/GenBank/DDBJ databases">
        <title>Complete Genome Sequence of the Radioresistant Bacterium Deinococcus aetherius ST0316, Isolated from the Air Dust collected in Lower Stratosphere above Japan.</title>
        <authorList>
            <person name="Satoh K."/>
            <person name="Hagiwara K."/>
            <person name="Katsumata K."/>
            <person name="Kubo A."/>
            <person name="Yokobori S."/>
            <person name="Yamagishi A."/>
            <person name="Oono Y."/>
            <person name="Narumi I."/>
        </authorList>
    </citation>
    <scope>NUCLEOTIDE SEQUENCE</scope>
    <source>
        <strain evidence="2">ST0316</strain>
    </source>
</reference>
<accession>A0ABM8AD25</accession>
<protein>
    <submittedName>
        <fullName evidence="2">Uncharacterized protein</fullName>
    </submittedName>
</protein>
<name>A0ABM8AD25_9DEIO</name>
<evidence type="ECO:0000313" key="3">
    <source>
        <dbReference type="Proteomes" id="UP001064971"/>
    </source>
</evidence>